<evidence type="ECO:0000256" key="1">
    <source>
        <dbReference type="ARBA" id="ARBA00001445"/>
    </source>
</evidence>
<comment type="caution">
    <text evidence="8">The sequence shown here is derived from an EMBL/GenBank/DDBJ whole genome shotgun (WGS) entry which is preliminary data.</text>
</comment>
<evidence type="ECO:0000313" key="9">
    <source>
        <dbReference type="Proteomes" id="UP000247973"/>
    </source>
</evidence>
<dbReference type="Proteomes" id="UP000247973">
    <property type="component" value="Unassembled WGS sequence"/>
</dbReference>
<keyword evidence="9" id="KW-1185">Reference proteome</keyword>
<dbReference type="InterPro" id="IPR035398">
    <property type="entry name" value="Bac_rhamnosid_C"/>
</dbReference>
<dbReference type="SUPFAM" id="SSF48208">
    <property type="entry name" value="Six-hairpin glycosidases"/>
    <property type="match status" value="1"/>
</dbReference>
<dbReference type="InterPro" id="IPR035396">
    <property type="entry name" value="Bac_rhamnosid6H"/>
</dbReference>
<dbReference type="Pfam" id="PF08531">
    <property type="entry name" value="Bac_rhamnosid_N"/>
    <property type="match status" value="1"/>
</dbReference>
<feature type="domain" description="Bacterial alpha-L-rhamnosidase N-terminal" evidence="5">
    <location>
        <begin position="190"/>
        <end position="358"/>
    </location>
</feature>
<dbReference type="InterPro" id="IPR016007">
    <property type="entry name" value="Alpha_rhamnosid"/>
</dbReference>
<dbReference type="Gene3D" id="2.60.120.260">
    <property type="entry name" value="Galactose-binding domain-like"/>
    <property type="match status" value="2"/>
</dbReference>
<name>A0A2V3PR41_9BACT</name>
<dbReference type="PANTHER" id="PTHR33307">
    <property type="entry name" value="ALPHA-RHAMNOSIDASE (EUROFUNG)"/>
    <property type="match status" value="1"/>
</dbReference>
<protein>
    <recommendedName>
        <fullName evidence="2">alpha-L-rhamnosidase</fullName>
        <ecNumber evidence="2">3.2.1.40</ecNumber>
    </recommendedName>
</protein>
<proteinExistence type="predicted"/>
<dbReference type="Pfam" id="PF05592">
    <property type="entry name" value="Bac_rhamnosid"/>
    <property type="match status" value="1"/>
</dbReference>
<dbReference type="EC" id="3.2.1.40" evidence="2"/>
<dbReference type="Gene3D" id="2.60.420.10">
    <property type="entry name" value="Maltose phosphorylase, domain 3"/>
    <property type="match status" value="1"/>
</dbReference>
<dbReference type="PANTHER" id="PTHR33307:SF11">
    <property type="entry name" value="ALPHA-L-RHAMNOSIDASE"/>
    <property type="match status" value="1"/>
</dbReference>
<evidence type="ECO:0000259" key="7">
    <source>
        <dbReference type="Pfam" id="PF17390"/>
    </source>
</evidence>
<dbReference type="InterPro" id="IPR012341">
    <property type="entry name" value="6hp_glycosidase-like_sf"/>
</dbReference>
<dbReference type="PIRSF" id="PIRSF010631">
    <property type="entry name" value="A-rhamnsds"/>
    <property type="match status" value="1"/>
</dbReference>
<evidence type="ECO:0000259" key="4">
    <source>
        <dbReference type="Pfam" id="PF05592"/>
    </source>
</evidence>
<dbReference type="InterPro" id="IPR008902">
    <property type="entry name" value="Rhamnosid_concanavalin"/>
</dbReference>
<keyword evidence="3" id="KW-0378">Hydrolase</keyword>
<feature type="domain" description="Alpha-L-rhamnosidase six-hairpin glycosidase" evidence="6">
    <location>
        <begin position="480"/>
        <end position="816"/>
    </location>
</feature>
<feature type="domain" description="Alpha-L-rhamnosidase C-terminal" evidence="7">
    <location>
        <begin position="819"/>
        <end position="889"/>
    </location>
</feature>
<evidence type="ECO:0000259" key="5">
    <source>
        <dbReference type="Pfam" id="PF08531"/>
    </source>
</evidence>
<sequence>MILKYNIKYSLLFILCTLFAFNAYPIDIKDLTCEMQKTPLAMDKANPRFGWKLASNIQGDKQSAYQITLTSNGLKIWDSGKVKSDQSQLVAYKGKPLEKGKRYLWTVKVWDAKGKMSESKNTFFETAPDFNNTKTQWIGAITQANSNLPIGRRDLHSPSFKKAEYKELYDKINPLALRSIILRKSFNTSKTVDKAIVHASGLGHYNLSLNGKKVSEDIFTPVWSDYDKTVYYNTYQIDTLLNKGENVIGITLGNGFYNTVGNRYRKLWVSFGPPTLFLEMHVYYTDGTSEIITSDESWKYALSPITFNDIFGGEDYDARLEQKGWDKPNFNDKLWKSVVIQKAPEGILRAQQITSVRSMREYGAVSMSKIDTSYVLNMGQNLSGYPEIKVTGKKGQTVKITLGELLNEETGKVSQKQSGGPHTYSYTLKGDGVEEWHPEFTYYGFQYLQIDGANVLSSDGSDKPLIVDIKSHFIYNSTNENGHFESSNEIFNKAHQLIKNAVRSNMQSVFTDCPHREKLGWLEETHLNGPGLLYNWDLTQFFPKVMQDIADGQQADGLVPNIVPEYVEFGKGLEVFRDSPEWGGAAVIVPWMYYQFYGDNALIGEYYNVMKQYVDYLTSRSTNHIVSHGLGDWYDYGEHRAGFSMNSPVEVSATAHYYYVTHLFAKAAKMFNKSNDDKKYTVLAQDIRKAFNEKFLDKNTMQYGSGSQFCNAVALFMGIVEPQNKVAVLQNLKADIQQRGNRLTTGDVGNRYLFQALALNGESELMYLMNNHTDAPGYGFQIQFGVTTLTEQWDPRKGASWNHFMMGQIDEWFFHSLAGIVPSTPGFKEFTIQPQPVGDLTWVKANHETLYGKIAVNWKVEDDTFYLSVDVPVNTRATIILPDGKNTKRIVDSGEHLLECKLNKK</sequence>
<dbReference type="Pfam" id="PF17389">
    <property type="entry name" value="Bac_rhamnosid6H"/>
    <property type="match status" value="1"/>
</dbReference>
<gene>
    <name evidence="8" type="ORF">CLV62_10980</name>
</gene>
<dbReference type="Pfam" id="PF17390">
    <property type="entry name" value="Bac_rhamnosid_C"/>
    <property type="match status" value="1"/>
</dbReference>
<feature type="domain" description="Alpha-L-rhamnosidase concanavalin-like" evidence="4">
    <location>
        <begin position="371"/>
        <end position="453"/>
    </location>
</feature>
<organism evidence="8 9">
    <name type="scientific">Dysgonomonas alginatilytica</name>
    <dbReference type="NCBI Taxonomy" id="1605892"/>
    <lineage>
        <taxon>Bacteria</taxon>
        <taxon>Pseudomonadati</taxon>
        <taxon>Bacteroidota</taxon>
        <taxon>Bacteroidia</taxon>
        <taxon>Bacteroidales</taxon>
        <taxon>Dysgonomonadaceae</taxon>
        <taxon>Dysgonomonas</taxon>
    </lineage>
</organism>
<reference evidence="8 9" key="1">
    <citation type="submission" date="2018-03" db="EMBL/GenBank/DDBJ databases">
        <title>Genomic Encyclopedia of Archaeal and Bacterial Type Strains, Phase II (KMG-II): from individual species to whole genera.</title>
        <authorList>
            <person name="Goeker M."/>
        </authorList>
    </citation>
    <scope>NUCLEOTIDE SEQUENCE [LARGE SCALE GENOMIC DNA]</scope>
    <source>
        <strain evidence="8 9">DSM 100214</strain>
    </source>
</reference>
<dbReference type="InterPro" id="IPR008928">
    <property type="entry name" value="6-hairpin_glycosidase_sf"/>
</dbReference>
<dbReference type="RefSeq" id="WP_110310468.1">
    <property type="nucleotide sequence ID" value="NZ_QICL01000009.1"/>
</dbReference>
<dbReference type="EMBL" id="QICL01000009">
    <property type="protein sequence ID" value="PXV64754.1"/>
    <property type="molecule type" value="Genomic_DNA"/>
</dbReference>
<evidence type="ECO:0000259" key="6">
    <source>
        <dbReference type="Pfam" id="PF17389"/>
    </source>
</evidence>
<evidence type="ECO:0000313" key="8">
    <source>
        <dbReference type="EMBL" id="PXV64754.1"/>
    </source>
</evidence>
<dbReference type="OrthoDB" id="9766741at2"/>
<evidence type="ECO:0000256" key="3">
    <source>
        <dbReference type="ARBA" id="ARBA00022801"/>
    </source>
</evidence>
<dbReference type="GO" id="GO:0005975">
    <property type="term" value="P:carbohydrate metabolic process"/>
    <property type="evidence" value="ECO:0007669"/>
    <property type="project" value="InterPro"/>
</dbReference>
<dbReference type="Gene3D" id="1.50.10.10">
    <property type="match status" value="1"/>
</dbReference>
<dbReference type="AlphaFoldDB" id="A0A2V3PR41"/>
<dbReference type="InterPro" id="IPR013737">
    <property type="entry name" value="Bac_rhamnosid_N"/>
</dbReference>
<dbReference type="GO" id="GO:0030596">
    <property type="term" value="F:alpha-L-rhamnosidase activity"/>
    <property type="evidence" value="ECO:0007669"/>
    <property type="project" value="UniProtKB-EC"/>
</dbReference>
<dbReference type="InterPro" id="IPR013783">
    <property type="entry name" value="Ig-like_fold"/>
</dbReference>
<accession>A0A2V3PR41</accession>
<dbReference type="Pfam" id="PF25788">
    <property type="entry name" value="Ig_Rha78A_N"/>
    <property type="match status" value="1"/>
</dbReference>
<comment type="catalytic activity">
    <reaction evidence="1">
        <text>Hydrolysis of terminal non-reducing alpha-L-rhamnose residues in alpha-L-rhamnosides.</text>
        <dbReference type="EC" id="3.2.1.40"/>
    </reaction>
</comment>
<dbReference type="Gene3D" id="2.60.40.10">
    <property type="entry name" value="Immunoglobulins"/>
    <property type="match status" value="1"/>
</dbReference>
<evidence type="ECO:0000256" key="2">
    <source>
        <dbReference type="ARBA" id="ARBA00012652"/>
    </source>
</evidence>